<evidence type="ECO:0000313" key="6">
    <source>
        <dbReference type="Proteomes" id="UP000262621"/>
    </source>
</evidence>
<comment type="cofactor">
    <cofactor evidence="1">
        <name>thiamine diphosphate</name>
        <dbReference type="ChEBI" id="CHEBI:58937"/>
    </cofactor>
</comment>
<dbReference type="AlphaFoldDB" id="A0A372G4B5"/>
<dbReference type="InterPro" id="IPR001017">
    <property type="entry name" value="DH_E1"/>
</dbReference>
<dbReference type="Proteomes" id="UP000262621">
    <property type="component" value="Unassembled WGS sequence"/>
</dbReference>
<dbReference type="GO" id="GO:0000287">
    <property type="term" value="F:magnesium ion binding"/>
    <property type="evidence" value="ECO:0007669"/>
    <property type="project" value="UniProtKB-ARBA"/>
</dbReference>
<dbReference type="PANTHER" id="PTHR11516:SF60">
    <property type="entry name" value="PYRUVATE DEHYDROGENASE E1 COMPONENT SUBUNIT ALPHA"/>
    <property type="match status" value="1"/>
</dbReference>
<dbReference type="RefSeq" id="WP_117226892.1">
    <property type="nucleotide sequence ID" value="NZ_CP061725.1"/>
</dbReference>
<dbReference type="CDD" id="cd02000">
    <property type="entry name" value="TPP_E1_PDC_ADC_BCADC"/>
    <property type="match status" value="1"/>
</dbReference>
<organism evidence="5 6">
    <name type="scientific">Micromonospora craniellae</name>
    <dbReference type="NCBI Taxonomy" id="2294034"/>
    <lineage>
        <taxon>Bacteria</taxon>
        <taxon>Bacillati</taxon>
        <taxon>Actinomycetota</taxon>
        <taxon>Actinomycetes</taxon>
        <taxon>Micromonosporales</taxon>
        <taxon>Micromonosporaceae</taxon>
        <taxon>Micromonospora</taxon>
    </lineage>
</organism>
<dbReference type="Pfam" id="PF00676">
    <property type="entry name" value="E1_dh"/>
    <property type="match status" value="1"/>
</dbReference>
<evidence type="ECO:0000256" key="3">
    <source>
        <dbReference type="ARBA" id="ARBA00023052"/>
    </source>
</evidence>
<evidence type="ECO:0000313" key="5">
    <source>
        <dbReference type="EMBL" id="RFS47580.1"/>
    </source>
</evidence>
<keyword evidence="3" id="KW-0786">Thiamine pyrophosphate</keyword>
<dbReference type="EMBL" id="QVFU01000003">
    <property type="protein sequence ID" value="RFS47580.1"/>
    <property type="molecule type" value="Genomic_DNA"/>
</dbReference>
<evidence type="ECO:0000259" key="4">
    <source>
        <dbReference type="Pfam" id="PF00676"/>
    </source>
</evidence>
<evidence type="ECO:0000256" key="2">
    <source>
        <dbReference type="ARBA" id="ARBA00023002"/>
    </source>
</evidence>
<dbReference type="GO" id="GO:0006086">
    <property type="term" value="P:pyruvate decarboxylation to acetyl-CoA"/>
    <property type="evidence" value="ECO:0007669"/>
    <property type="project" value="TreeGrafter"/>
</dbReference>
<sequence>MGLPDDYRAMARIRRFEERLAALKDDGEIPGSIHLCNGQEAIPVGAARALRDGDHVTATYRGHGWALTRGVDMTGLFAEMMGRDSAVNGGRAASPYLSDPGRWFMGENSIVGAGVPIATGAALTAQRTGSGAVSVVSIGDGAMNQGNVHEAINLAAVLDLPLVLVVENNVYSEMSRIEDMVRIRQLAERAAGYGIPGRVVDGNDPDAVAQAVTEAVTRAREGTGPSIVEAMTERLVGHYSGDVQHYRPAGEIAAAREREPLVRIRAAADAELTARLDAIDAEVAAEVEAAVAAAREVPFPDPATVKEYVYV</sequence>
<proteinExistence type="predicted"/>
<protein>
    <submittedName>
        <fullName evidence="5">Thiamine pyrophosphate-dependent dehydrogenase E1 component subunit alpha</fullName>
    </submittedName>
</protein>
<comment type="caution">
    <text evidence="5">The sequence shown here is derived from an EMBL/GenBank/DDBJ whole genome shotgun (WGS) entry which is preliminary data.</text>
</comment>
<dbReference type="OrthoDB" id="9766715at2"/>
<accession>A0A372G4B5</accession>
<name>A0A372G4B5_9ACTN</name>
<dbReference type="Gene3D" id="3.40.50.970">
    <property type="match status" value="1"/>
</dbReference>
<feature type="domain" description="Dehydrogenase E1 component" evidence="4">
    <location>
        <begin position="9"/>
        <end position="302"/>
    </location>
</feature>
<dbReference type="SUPFAM" id="SSF52518">
    <property type="entry name" value="Thiamin diphosphate-binding fold (THDP-binding)"/>
    <property type="match status" value="1"/>
</dbReference>
<evidence type="ECO:0000256" key="1">
    <source>
        <dbReference type="ARBA" id="ARBA00001964"/>
    </source>
</evidence>
<dbReference type="GO" id="GO:0004739">
    <property type="term" value="F:pyruvate dehydrogenase (acetyl-transferring) activity"/>
    <property type="evidence" value="ECO:0007669"/>
    <property type="project" value="TreeGrafter"/>
</dbReference>
<keyword evidence="6" id="KW-1185">Reference proteome</keyword>
<keyword evidence="2" id="KW-0560">Oxidoreductase</keyword>
<gene>
    <name evidence="5" type="ORF">D0Q02_05500</name>
</gene>
<dbReference type="PANTHER" id="PTHR11516">
    <property type="entry name" value="PYRUVATE DEHYDROGENASE E1 COMPONENT, ALPHA SUBUNIT BACTERIAL AND ORGANELLAR"/>
    <property type="match status" value="1"/>
</dbReference>
<reference evidence="5 6" key="1">
    <citation type="submission" date="2018-08" db="EMBL/GenBank/DDBJ databases">
        <title>Verrucosispora craniellae sp. nov., isolated from a marine sponge in the South China Sea.</title>
        <authorList>
            <person name="Li L."/>
            <person name="Lin H.W."/>
        </authorList>
    </citation>
    <scope>NUCLEOTIDE SEQUENCE [LARGE SCALE GENOMIC DNA]</scope>
    <source>
        <strain evidence="5 6">LHW63014</strain>
    </source>
</reference>
<dbReference type="InterPro" id="IPR050642">
    <property type="entry name" value="PDH_E1_Alpha_Subunit"/>
</dbReference>
<dbReference type="InterPro" id="IPR029061">
    <property type="entry name" value="THDP-binding"/>
</dbReference>